<dbReference type="PANTHER" id="PTHR44757:SF2">
    <property type="entry name" value="BIOFILM ARCHITECTURE MAINTENANCE PROTEIN MBAA"/>
    <property type="match status" value="1"/>
</dbReference>
<gene>
    <name evidence="4" type="ordered locus">M301_0855</name>
</gene>
<dbReference type="STRING" id="666681.M301_0855"/>
<dbReference type="KEGG" id="meh:M301_0855"/>
<dbReference type="InterPro" id="IPR035965">
    <property type="entry name" value="PAS-like_dom_sf"/>
</dbReference>
<accession>D7DPJ5</accession>
<dbReference type="Pfam" id="PF03861">
    <property type="entry name" value="ANTAR"/>
    <property type="match status" value="1"/>
</dbReference>
<dbReference type="PANTHER" id="PTHR44757">
    <property type="entry name" value="DIGUANYLATE CYCLASE DGCP"/>
    <property type="match status" value="1"/>
</dbReference>
<dbReference type="GO" id="GO:0003723">
    <property type="term" value="F:RNA binding"/>
    <property type="evidence" value="ECO:0007669"/>
    <property type="project" value="InterPro"/>
</dbReference>
<dbReference type="InterPro" id="IPR052155">
    <property type="entry name" value="Biofilm_reg_signaling"/>
</dbReference>
<dbReference type="Pfam" id="PF00989">
    <property type="entry name" value="PAS"/>
    <property type="match status" value="1"/>
</dbReference>
<dbReference type="InterPro" id="IPR011006">
    <property type="entry name" value="CheY-like_superfamily"/>
</dbReference>
<dbReference type="InterPro" id="IPR013767">
    <property type="entry name" value="PAS_fold"/>
</dbReference>
<evidence type="ECO:0000256" key="1">
    <source>
        <dbReference type="SAM" id="Coils"/>
    </source>
</evidence>
<dbReference type="SUPFAM" id="SSF52172">
    <property type="entry name" value="CheY-like"/>
    <property type="match status" value="1"/>
</dbReference>
<sequence length="412" mass="47232">MKNIKNTIIETLTNKKWGNMMGNVHEEEYKALRLEATMRLDQLQYPHMDTLPTDVPGLLHDLQVHKIELEMQNDQLQRANLALEESSQRYRDRYDFAPIGYFSISDQGLITEFNRKAASMFGLKHNKLNQYRFAQFVDDSDKSRWQDLFLGIKKQEHGEELLCDVKLINIDGISFHASINCLRMNDDVKTEILRLAVIDITDKKVAIEKQQALDEQHQEILDSSMNGFWIVDLNGRFLEVNATYCKMSGYALTELLTMKISDIEAIESVRDTVTHIKKVISIGQDQFESKHRRKDGSLFDVRIKAQIMHSEGGRLAVFLQDISSIKAITEQVEALQQEQQVMEGTTQQLQTALDSERSLSVAVGIVMGQQQVGKDAAMKLLRKRARDQNLKLNDLATILVCARETLNFEIKL</sequence>
<dbReference type="Gene3D" id="1.10.10.10">
    <property type="entry name" value="Winged helix-like DNA-binding domain superfamily/Winged helix DNA-binding domain"/>
    <property type="match status" value="1"/>
</dbReference>
<dbReference type="NCBIfam" id="TIGR00229">
    <property type="entry name" value="sensory_box"/>
    <property type="match status" value="2"/>
</dbReference>
<dbReference type="InterPro" id="IPR000014">
    <property type="entry name" value="PAS"/>
</dbReference>
<feature type="domain" description="ANTAR" evidence="3">
    <location>
        <begin position="339"/>
        <end position="400"/>
    </location>
</feature>
<dbReference type="InterPro" id="IPR036388">
    <property type="entry name" value="WH-like_DNA-bd_sf"/>
</dbReference>
<dbReference type="SUPFAM" id="SSF55785">
    <property type="entry name" value="PYP-like sensor domain (PAS domain)"/>
    <property type="match status" value="2"/>
</dbReference>
<dbReference type="Gene3D" id="3.30.450.20">
    <property type="entry name" value="PAS domain"/>
    <property type="match status" value="2"/>
</dbReference>
<organism evidence="4 5">
    <name type="scientific">Methylotenera versatilis (strain 301)</name>
    <dbReference type="NCBI Taxonomy" id="666681"/>
    <lineage>
        <taxon>Bacteria</taxon>
        <taxon>Pseudomonadati</taxon>
        <taxon>Pseudomonadota</taxon>
        <taxon>Betaproteobacteria</taxon>
        <taxon>Nitrosomonadales</taxon>
        <taxon>Methylophilaceae</taxon>
        <taxon>Methylotenera</taxon>
    </lineage>
</organism>
<dbReference type="PROSITE" id="PS50112">
    <property type="entry name" value="PAS"/>
    <property type="match status" value="1"/>
</dbReference>
<dbReference type="Proteomes" id="UP000000383">
    <property type="component" value="Chromosome"/>
</dbReference>
<dbReference type="eggNOG" id="COG3707">
    <property type="taxonomic scope" value="Bacteria"/>
</dbReference>
<dbReference type="OrthoDB" id="9813412at2"/>
<dbReference type="Pfam" id="PF13426">
    <property type="entry name" value="PAS_9"/>
    <property type="match status" value="1"/>
</dbReference>
<dbReference type="CDD" id="cd00130">
    <property type="entry name" value="PAS"/>
    <property type="match status" value="2"/>
</dbReference>
<dbReference type="eggNOG" id="COG3283">
    <property type="taxonomic scope" value="Bacteria"/>
</dbReference>
<keyword evidence="5" id="KW-1185">Reference proteome</keyword>
<dbReference type="RefSeq" id="WP_013147555.1">
    <property type="nucleotide sequence ID" value="NC_014207.1"/>
</dbReference>
<dbReference type="GO" id="GO:0006355">
    <property type="term" value="P:regulation of DNA-templated transcription"/>
    <property type="evidence" value="ECO:0007669"/>
    <property type="project" value="InterPro"/>
</dbReference>
<name>D7DPJ5_METV0</name>
<evidence type="ECO:0000259" key="2">
    <source>
        <dbReference type="PROSITE" id="PS50112"/>
    </source>
</evidence>
<reference evidence="4 5" key="2">
    <citation type="journal article" date="2011" name="J. Bacteriol.">
        <title>Genomes of three methylotrophs from a single niche uncover genetic and metabolic divergence of Methylophilaceae.</title>
        <authorList>
            <person name="Lapidus A."/>
            <person name="Clum A."/>
            <person name="Labutti K."/>
            <person name="Kaluzhnaya M.G."/>
            <person name="Lim S."/>
            <person name="Beck D.A."/>
            <person name="Glavina Del Rio T."/>
            <person name="Nolan M."/>
            <person name="Mavromatis K."/>
            <person name="Huntemann M."/>
            <person name="Lucas S."/>
            <person name="Lidstrom M.E."/>
            <person name="Ivanova N."/>
            <person name="Chistoserdova L."/>
        </authorList>
    </citation>
    <scope>NUCLEOTIDE SEQUENCE [LARGE SCALE GENOMIC DNA]</scope>
    <source>
        <strain evidence="4 5">301</strain>
    </source>
</reference>
<evidence type="ECO:0000259" key="3">
    <source>
        <dbReference type="PROSITE" id="PS50921"/>
    </source>
</evidence>
<dbReference type="EMBL" id="CP002056">
    <property type="protein sequence ID" value="ADI29239.1"/>
    <property type="molecule type" value="Genomic_DNA"/>
</dbReference>
<proteinExistence type="predicted"/>
<feature type="domain" description="PAS" evidence="2">
    <location>
        <begin position="213"/>
        <end position="256"/>
    </location>
</feature>
<dbReference type="HOGENOM" id="CLU_666994_0_0_4"/>
<dbReference type="InterPro" id="IPR005561">
    <property type="entry name" value="ANTAR"/>
</dbReference>
<dbReference type="SMART" id="SM01012">
    <property type="entry name" value="ANTAR"/>
    <property type="match status" value="1"/>
</dbReference>
<evidence type="ECO:0000313" key="4">
    <source>
        <dbReference type="EMBL" id="ADI29239.1"/>
    </source>
</evidence>
<evidence type="ECO:0000313" key="5">
    <source>
        <dbReference type="Proteomes" id="UP000000383"/>
    </source>
</evidence>
<dbReference type="SMART" id="SM00091">
    <property type="entry name" value="PAS"/>
    <property type="match status" value="2"/>
</dbReference>
<feature type="coiled-coil region" evidence="1">
    <location>
        <begin position="59"/>
        <end position="93"/>
    </location>
</feature>
<dbReference type="PROSITE" id="PS50921">
    <property type="entry name" value="ANTAR"/>
    <property type="match status" value="1"/>
</dbReference>
<reference evidence="5" key="1">
    <citation type="submission" date="2010-05" db="EMBL/GenBank/DDBJ databases">
        <title>Complete sequence of Methylotenera sp. 301.</title>
        <authorList>
            <person name="Lucas S."/>
            <person name="Copeland A."/>
            <person name="Lapidus A."/>
            <person name="Cheng J.-F."/>
            <person name="Bruce D."/>
            <person name="Goodwin L."/>
            <person name="Pitluck S."/>
            <person name="Clum A."/>
            <person name="Land M."/>
            <person name="Hauser L."/>
            <person name="Kyrpides N."/>
            <person name="Ivanova N."/>
            <person name="Chistoservova L."/>
            <person name="Kalyuzhnaya M."/>
            <person name="Woyke T."/>
        </authorList>
    </citation>
    <scope>NUCLEOTIDE SEQUENCE [LARGE SCALE GENOMIC DNA]</scope>
    <source>
        <strain evidence="5">301</strain>
    </source>
</reference>
<keyword evidence="1" id="KW-0175">Coiled coil</keyword>
<dbReference type="AlphaFoldDB" id="D7DPJ5"/>
<protein>
    <submittedName>
        <fullName evidence="4">Putative PAS/PAC sensor protein</fullName>
    </submittedName>
</protein>